<name>A0A8H7BX02_9FUNG</name>
<dbReference type="Pfam" id="PF02144">
    <property type="entry name" value="Rad1"/>
    <property type="match status" value="1"/>
</dbReference>
<dbReference type="PANTHER" id="PTHR10870">
    <property type="entry name" value="CELL CYCLE CHECKPOINT PROTEIN RAD1"/>
    <property type="match status" value="1"/>
</dbReference>
<evidence type="ECO:0000256" key="5">
    <source>
        <dbReference type="ARBA" id="ARBA00023242"/>
    </source>
</evidence>
<dbReference type="PANTHER" id="PTHR10870:SF0">
    <property type="entry name" value="CELL CYCLE CHECKPOINT PROTEIN RAD1"/>
    <property type="match status" value="1"/>
</dbReference>
<dbReference type="GO" id="GO:0000077">
    <property type="term" value="P:DNA damage checkpoint signaling"/>
    <property type="evidence" value="ECO:0007669"/>
    <property type="project" value="InterPro"/>
</dbReference>
<dbReference type="Proteomes" id="UP000605846">
    <property type="component" value="Unassembled WGS sequence"/>
</dbReference>
<proteinExistence type="inferred from homology"/>
<keyword evidence="5" id="KW-0539">Nucleus</keyword>
<comment type="similarity">
    <text evidence="2">Belongs to the rad1 family.</text>
</comment>
<gene>
    <name evidence="6" type="primary">RAD1</name>
    <name evidence="6" type="ORF">EC973_008426</name>
</gene>
<sequence length="112" mass="12531">MELQQRAQFTGEITNVKTLIGLLKAIQFGTSTTCNIYDEGLTFTVQTSYRLKAVIYIKKNTFATFWKLNEVEITPFALDLKSLVNCLSWGGTAAANTCKLHYVGPGYQLELL</sequence>
<dbReference type="InterPro" id="IPR003021">
    <property type="entry name" value="Rad1_Rec1_Rad17"/>
</dbReference>
<keyword evidence="7" id="KW-1185">Reference proteome</keyword>
<dbReference type="GO" id="GO:0030896">
    <property type="term" value="C:checkpoint clamp complex"/>
    <property type="evidence" value="ECO:0007669"/>
    <property type="project" value="TreeGrafter"/>
</dbReference>
<accession>A0A8H7BX02</accession>
<dbReference type="PRINTS" id="PR01245">
    <property type="entry name" value="RAD1REC1"/>
</dbReference>
<evidence type="ECO:0000256" key="1">
    <source>
        <dbReference type="ARBA" id="ARBA00004123"/>
    </source>
</evidence>
<protein>
    <submittedName>
        <fullName evidence="6">SsDNA endodeoxyribonuclease</fullName>
    </submittedName>
</protein>
<comment type="caution">
    <text evidence="6">The sequence shown here is derived from an EMBL/GenBank/DDBJ whole genome shotgun (WGS) entry which is preliminary data.</text>
</comment>
<organism evidence="6 7">
    <name type="scientific">Apophysomyces ossiformis</name>
    <dbReference type="NCBI Taxonomy" id="679940"/>
    <lineage>
        <taxon>Eukaryota</taxon>
        <taxon>Fungi</taxon>
        <taxon>Fungi incertae sedis</taxon>
        <taxon>Mucoromycota</taxon>
        <taxon>Mucoromycotina</taxon>
        <taxon>Mucoromycetes</taxon>
        <taxon>Mucorales</taxon>
        <taxon>Mucorineae</taxon>
        <taxon>Mucoraceae</taxon>
        <taxon>Apophysomyces</taxon>
    </lineage>
</organism>
<dbReference type="GO" id="GO:0006281">
    <property type="term" value="P:DNA repair"/>
    <property type="evidence" value="ECO:0007669"/>
    <property type="project" value="UniProtKB-KW"/>
</dbReference>
<evidence type="ECO:0000256" key="3">
    <source>
        <dbReference type="ARBA" id="ARBA00022763"/>
    </source>
</evidence>
<dbReference type="AlphaFoldDB" id="A0A8H7BX02"/>
<evidence type="ECO:0000256" key="2">
    <source>
        <dbReference type="ARBA" id="ARBA00010991"/>
    </source>
</evidence>
<reference evidence="6" key="1">
    <citation type="submission" date="2020-01" db="EMBL/GenBank/DDBJ databases">
        <title>Genome Sequencing of Three Apophysomyces-Like Fungal Strains Confirms a Novel Fungal Genus in the Mucoromycota with divergent Burkholderia-like Endosymbiotic Bacteria.</title>
        <authorList>
            <person name="Stajich J.E."/>
            <person name="Macias A.M."/>
            <person name="Carter-House D."/>
            <person name="Lovett B."/>
            <person name="Kasson L.R."/>
            <person name="Berry K."/>
            <person name="Grigoriev I."/>
            <person name="Chang Y."/>
            <person name="Spatafora J."/>
            <person name="Kasson M.T."/>
        </authorList>
    </citation>
    <scope>NUCLEOTIDE SEQUENCE</scope>
    <source>
        <strain evidence="6">NRRL A-21654</strain>
    </source>
</reference>
<keyword evidence="4" id="KW-0234">DNA repair</keyword>
<evidence type="ECO:0000313" key="7">
    <source>
        <dbReference type="Proteomes" id="UP000605846"/>
    </source>
</evidence>
<keyword evidence="3" id="KW-0227">DNA damage</keyword>
<evidence type="ECO:0000256" key="4">
    <source>
        <dbReference type="ARBA" id="ARBA00023204"/>
    </source>
</evidence>
<dbReference type="OrthoDB" id="337581at2759"/>
<comment type="subcellular location">
    <subcellularLocation>
        <location evidence="1">Nucleus</location>
    </subcellularLocation>
</comment>
<dbReference type="EMBL" id="JABAYA010000071">
    <property type="protein sequence ID" value="KAF7726825.1"/>
    <property type="molecule type" value="Genomic_DNA"/>
</dbReference>
<dbReference type="Gene3D" id="3.70.10.10">
    <property type="match status" value="1"/>
</dbReference>
<evidence type="ECO:0000313" key="6">
    <source>
        <dbReference type="EMBL" id="KAF7726825.1"/>
    </source>
</evidence>